<dbReference type="PRINTS" id="PR00457">
    <property type="entry name" value="ANPEROXIDASE"/>
</dbReference>
<dbReference type="InterPro" id="IPR050783">
    <property type="entry name" value="Oxylipin_biosynth_metab"/>
</dbReference>
<evidence type="ECO:0000256" key="2">
    <source>
        <dbReference type="ARBA" id="ARBA00022723"/>
    </source>
</evidence>
<proteinExistence type="predicted"/>
<evidence type="ECO:0000256" key="4">
    <source>
        <dbReference type="ARBA" id="ARBA00023002"/>
    </source>
</evidence>
<feature type="binding site" description="axial binding residue" evidence="6">
    <location>
        <position position="382"/>
    </location>
    <ligand>
        <name>heme b</name>
        <dbReference type="ChEBI" id="CHEBI:60344"/>
    </ligand>
    <ligandPart>
        <name>Fe</name>
        <dbReference type="ChEBI" id="CHEBI:18248"/>
    </ligandPart>
</feature>
<dbReference type="InterPro" id="IPR037120">
    <property type="entry name" value="Haem_peroxidase_sf_animal"/>
</dbReference>
<keyword evidence="8" id="KW-1185">Reference proteome</keyword>
<dbReference type="AlphaFoldDB" id="A0A9P7AE79"/>
<keyword evidence="3" id="KW-0223">Dioxygenase</keyword>
<comment type="caution">
    <text evidence="7">The sequence shown here is derived from an EMBL/GenBank/DDBJ whole genome shotgun (WGS) entry which is preliminary data.</text>
</comment>
<dbReference type="GO" id="GO:0006631">
    <property type="term" value="P:fatty acid metabolic process"/>
    <property type="evidence" value="ECO:0007669"/>
    <property type="project" value="UniProtKB-ARBA"/>
</dbReference>
<keyword evidence="1 6" id="KW-0349">Heme</keyword>
<dbReference type="CDD" id="cd09817">
    <property type="entry name" value="linoleate_diol_synthase_like"/>
    <property type="match status" value="1"/>
</dbReference>
<dbReference type="SUPFAM" id="SSF48113">
    <property type="entry name" value="Heme-dependent peroxidases"/>
    <property type="match status" value="1"/>
</dbReference>
<dbReference type="Proteomes" id="UP000719766">
    <property type="component" value="Unassembled WGS sequence"/>
</dbReference>
<dbReference type="Gene3D" id="1.10.640.10">
    <property type="entry name" value="Haem peroxidase domain superfamily, animal type"/>
    <property type="match status" value="1"/>
</dbReference>
<dbReference type="InterPro" id="IPR010255">
    <property type="entry name" value="Haem_peroxidase_sf"/>
</dbReference>
<protein>
    <submittedName>
        <fullName evidence="7">Heme peroxidase</fullName>
    </submittedName>
</protein>
<dbReference type="PROSITE" id="PS50292">
    <property type="entry name" value="PEROXIDASE_3"/>
    <property type="match status" value="1"/>
</dbReference>
<dbReference type="PANTHER" id="PTHR11903:SF37">
    <property type="entry name" value="PSI-PRODUCING OXYGENASE A"/>
    <property type="match status" value="1"/>
</dbReference>
<dbReference type="GO" id="GO:0051213">
    <property type="term" value="F:dioxygenase activity"/>
    <property type="evidence" value="ECO:0007669"/>
    <property type="project" value="UniProtKB-KW"/>
</dbReference>
<dbReference type="RefSeq" id="XP_041154902.1">
    <property type="nucleotide sequence ID" value="XM_041312089.1"/>
</dbReference>
<keyword evidence="4" id="KW-0560">Oxidoreductase</keyword>
<organism evidence="7 8">
    <name type="scientific">Suillus plorans</name>
    <dbReference type="NCBI Taxonomy" id="116603"/>
    <lineage>
        <taxon>Eukaryota</taxon>
        <taxon>Fungi</taxon>
        <taxon>Dikarya</taxon>
        <taxon>Basidiomycota</taxon>
        <taxon>Agaricomycotina</taxon>
        <taxon>Agaricomycetes</taxon>
        <taxon>Agaricomycetidae</taxon>
        <taxon>Boletales</taxon>
        <taxon>Suillineae</taxon>
        <taxon>Suillaceae</taxon>
        <taxon>Suillus</taxon>
    </lineage>
</organism>
<keyword evidence="2 6" id="KW-0479">Metal-binding</keyword>
<dbReference type="GO" id="GO:0006979">
    <property type="term" value="P:response to oxidative stress"/>
    <property type="evidence" value="ECO:0007669"/>
    <property type="project" value="InterPro"/>
</dbReference>
<dbReference type="InterPro" id="IPR034812">
    <property type="entry name" value="Ppo-like_N"/>
</dbReference>
<dbReference type="GeneID" id="64605853"/>
<gene>
    <name evidence="7" type="ORF">HD556DRAFT_945868</name>
</gene>
<dbReference type="GO" id="GO:0004601">
    <property type="term" value="F:peroxidase activity"/>
    <property type="evidence" value="ECO:0007669"/>
    <property type="project" value="UniProtKB-KW"/>
</dbReference>
<dbReference type="GO" id="GO:0020037">
    <property type="term" value="F:heme binding"/>
    <property type="evidence" value="ECO:0007669"/>
    <property type="project" value="InterPro"/>
</dbReference>
<dbReference type="EMBL" id="JABBWE010000077">
    <property type="protein sequence ID" value="KAG1787571.1"/>
    <property type="molecule type" value="Genomic_DNA"/>
</dbReference>
<dbReference type="PANTHER" id="PTHR11903">
    <property type="entry name" value="PROSTAGLANDIN G/H SYNTHASE"/>
    <property type="match status" value="1"/>
</dbReference>
<evidence type="ECO:0000313" key="8">
    <source>
        <dbReference type="Proteomes" id="UP000719766"/>
    </source>
</evidence>
<evidence type="ECO:0000256" key="1">
    <source>
        <dbReference type="ARBA" id="ARBA00022617"/>
    </source>
</evidence>
<keyword evidence="7" id="KW-0575">Peroxidase</keyword>
<dbReference type="InterPro" id="IPR019791">
    <property type="entry name" value="Haem_peroxidase_animal"/>
</dbReference>
<evidence type="ECO:0000256" key="6">
    <source>
        <dbReference type="PIRSR" id="PIRSR619791-2"/>
    </source>
</evidence>
<evidence type="ECO:0000313" key="7">
    <source>
        <dbReference type="EMBL" id="KAG1787571.1"/>
    </source>
</evidence>
<dbReference type="Pfam" id="PF03098">
    <property type="entry name" value="An_peroxidase"/>
    <property type="match status" value="1"/>
</dbReference>
<name>A0A9P7AE79_9AGAM</name>
<dbReference type="GO" id="GO:0046872">
    <property type="term" value="F:metal ion binding"/>
    <property type="evidence" value="ECO:0007669"/>
    <property type="project" value="UniProtKB-KW"/>
</dbReference>
<evidence type="ECO:0000256" key="3">
    <source>
        <dbReference type="ARBA" id="ARBA00022964"/>
    </source>
</evidence>
<evidence type="ECO:0000256" key="5">
    <source>
        <dbReference type="ARBA" id="ARBA00023004"/>
    </source>
</evidence>
<sequence>MMKRAAASLIPKINIIPCISDQVDILAFLGGTKSVEDFEQMITRGPAFTLADLPAYIDALKNLKSGIDDREFLLEKLLMLMSRLPDDSVFAKELQISVINILYKDLPHPPYSFLKTPVTTPLSSSSGMPYIFRSADGSNYSMSVPNLGQAGQPYARSVPSTHVSSRHPLPDPGEVFDTLLRRGRNDFVPHPGGLSSLFFAFADLVIHSIFDTNSHDWTINNASSYLDLSILYGHNEEQVDSIRKKDGTGHIWEDVFADKRLLFMPPSVGALAVLFSRHHNYIASKILSLNERGTFACPADLREVQRTAQCNEIFHRARLVNAAFFMQIILTDYVGGILGLVRDGLTWRLNPLQGFREQTHDVSQRGAGNAVSLEFNMLYRWHAAISRQDEAWIELTFKNILPDGDPSTITVEEFKAAVHRDGAQVPNIRSWTFGGLVREKDGRFSDANIARVLQDATADRACAFRARGVPATMRIVEILGMEQARAWGACSLNEFRRFIGLKPYKSFSEWNPDPEIYIAAERLYGDIENLELHVGLQAEETKPPISGAGLCPGYTISRAILADAVCLTRGDRFLTVDFTPFNLTTWGYEHCMVNKVDGSYGGMLTKLLFRMLPDHYPVGSVYAHFPFLTPEFLVSSMTKVPRGAEIRHLYDWDRPLTVQQTAFAATDTSIVRVYECRLSKLHTPPRVRNEAIRKSISDKVAEHTVSTSHFAHLTSELILKRREVDKHVDILEILNLLPVYWVGDIMVGLPLMDKSSSQATPETPEFWYKAFFNIAHYLYFNNDPASDWTLREKATRSTQLIMLYLEGHLKRLSDGIISINGICDLLFSNQVSSHKGEAFLSEVLKVTPQASIEEIALCLFEEIIPSAALFSAVIASVVKYYMYAQNEDYSKFCSSCREWSEQSPAVLRYICKALDLDIDMMSSGKSVLHITLDGQVAVIPKQTGLLSWDVFSKIAPGIICNIFHADSIRRPRIIGNATRVDAEQTPWFTDISISMPTSMVVGVSERYHMIKSLLKAIIV</sequence>
<accession>A0A9P7AE79</accession>
<keyword evidence="5 6" id="KW-0408">Iron</keyword>
<dbReference type="OrthoDB" id="823504at2759"/>
<reference evidence="7" key="1">
    <citation type="journal article" date="2020" name="New Phytol.">
        <title>Comparative genomics reveals dynamic genome evolution in host specialist ectomycorrhizal fungi.</title>
        <authorList>
            <person name="Lofgren L.A."/>
            <person name="Nguyen N.H."/>
            <person name="Vilgalys R."/>
            <person name="Ruytinx J."/>
            <person name="Liao H.L."/>
            <person name="Branco S."/>
            <person name="Kuo A."/>
            <person name="LaButti K."/>
            <person name="Lipzen A."/>
            <person name="Andreopoulos W."/>
            <person name="Pangilinan J."/>
            <person name="Riley R."/>
            <person name="Hundley H."/>
            <person name="Na H."/>
            <person name="Barry K."/>
            <person name="Grigoriev I.V."/>
            <person name="Stajich J.E."/>
            <person name="Kennedy P.G."/>
        </authorList>
    </citation>
    <scope>NUCLEOTIDE SEQUENCE</scope>
    <source>
        <strain evidence="7">S12</strain>
    </source>
</reference>